<evidence type="ECO:0000256" key="1">
    <source>
        <dbReference type="SAM" id="MobiDB-lite"/>
    </source>
</evidence>
<feature type="region of interest" description="Disordered" evidence="1">
    <location>
        <begin position="29"/>
        <end position="48"/>
    </location>
</feature>
<dbReference type="EMBL" id="BAAAPE010000005">
    <property type="protein sequence ID" value="GAA2069283.1"/>
    <property type="molecule type" value="Genomic_DNA"/>
</dbReference>
<name>A0ABN2VQ89_9ACTN</name>
<keyword evidence="2" id="KW-0732">Signal</keyword>
<dbReference type="RefSeq" id="WP_344526010.1">
    <property type="nucleotide sequence ID" value="NZ_BAAAPE010000005.1"/>
</dbReference>
<comment type="caution">
    <text evidence="3">The sequence shown here is derived from an EMBL/GenBank/DDBJ whole genome shotgun (WGS) entry which is preliminary data.</text>
</comment>
<evidence type="ECO:0000256" key="2">
    <source>
        <dbReference type="SAM" id="SignalP"/>
    </source>
</evidence>
<feature type="signal peptide" evidence="2">
    <location>
        <begin position="1"/>
        <end position="26"/>
    </location>
</feature>
<evidence type="ECO:0000313" key="3">
    <source>
        <dbReference type="EMBL" id="GAA2069283.1"/>
    </source>
</evidence>
<proteinExistence type="predicted"/>
<keyword evidence="4" id="KW-1185">Reference proteome</keyword>
<dbReference type="PROSITE" id="PS51257">
    <property type="entry name" value="PROKAR_LIPOPROTEIN"/>
    <property type="match status" value="1"/>
</dbReference>
<feature type="chain" id="PRO_5045706813" description="Lipoprotein" evidence="2">
    <location>
        <begin position="27"/>
        <end position="65"/>
    </location>
</feature>
<gene>
    <name evidence="3" type="ORF">GCM10009801_18680</name>
</gene>
<dbReference type="Proteomes" id="UP001500016">
    <property type="component" value="Unassembled WGS sequence"/>
</dbReference>
<organism evidence="3 4">
    <name type="scientific">Streptomyces albiaxialis</name>
    <dbReference type="NCBI Taxonomy" id="329523"/>
    <lineage>
        <taxon>Bacteria</taxon>
        <taxon>Bacillati</taxon>
        <taxon>Actinomycetota</taxon>
        <taxon>Actinomycetes</taxon>
        <taxon>Kitasatosporales</taxon>
        <taxon>Streptomycetaceae</taxon>
        <taxon>Streptomyces</taxon>
    </lineage>
</organism>
<reference evidence="3 4" key="1">
    <citation type="journal article" date="2019" name="Int. J. Syst. Evol. Microbiol.">
        <title>The Global Catalogue of Microorganisms (GCM) 10K type strain sequencing project: providing services to taxonomists for standard genome sequencing and annotation.</title>
        <authorList>
            <consortium name="The Broad Institute Genomics Platform"/>
            <consortium name="The Broad Institute Genome Sequencing Center for Infectious Disease"/>
            <person name="Wu L."/>
            <person name="Ma J."/>
        </authorList>
    </citation>
    <scope>NUCLEOTIDE SEQUENCE [LARGE SCALE GENOMIC DNA]</scope>
    <source>
        <strain evidence="3 4">JCM 15478</strain>
    </source>
</reference>
<sequence>MRRRIVDITGPAAVLVAATTTTVLLAGCAGDPPQDRAQPKSAARVRTHRMRRTALNRAARIAPRG</sequence>
<protein>
    <recommendedName>
        <fullName evidence="5">Lipoprotein</fullName>
    </recommendedName>
</protein>
<evidence type="ECO:0008006" key="5">
    <source>
        <dbReference type="Google" id="ProtNLM"/>
    </source>
</evidence>
<evidence type="ECO:0000313" key="4">
    <source>
        <dbReference type="Proteomes" id="UP001500016"/>
    </source>
</evidence>
<accession>A0ABN2VQ89</accession>